<feature type="compositionally biased region" description="Low complexity" evidence="1">
    <location>
        <begin position="320"/>
        <end position="339"/>
    </location>
</feature>
<protein>
    <recommendedName>
        <fullName evidence="2">Autophagy-related protein 13 N-terminal domain-containing protein</fullName>
    </recommendedName>
</protein>
<dbReference type="Proteomes" id="UP000734854">
    <property type="component" value="Unassembled WGS sequence"/>
</dbReference>
<organism evidence="3 4">
    <name type="scientific">Zingiber officinale</name>
    <name type="common">Ginger</name>
    <name type="synonym">Amomum zingiber</name>
    <dbReference type="NCBI Taxonomy" id="94328"/>
    <lineage>
        <taxon>Eukaryota</taxon>
        <taxon>Viridiplantae</taxon>
        <taxon>Streptophyta</taxon>
        <taxon>Embryophyta</taxon>
        <taxon>Tracheophyta</taxon>
        <taxon>Spermatophyta</taxon>
        <taxon>Magnoliopsida</taxon>
        <taxon>Liliopsida</taxon>
        <taxon>Zingiberales</taxon>
        <taxon>Zingiberaceae</taxon>
        <taxon>Zingiber</taxon>
    </lineage>
</organism>
<feature type="region of interest" description="Disordered" evidence="1">
    <location>
        <begin position="471"/>
        <end position="501"/>
    </location>
</feature>
<accession>A0A8J5FNQ8</accession>
<reference evidence="3 4" key="1">
    <citation type="submission" date="2020-08" db="EMBL/GenBank/DDBJ databases">
        <title>Plant Genome Project.</title>
        <authorList>
            <person name="Zhang R.-G."/>
        </authorList>
    </citation>
    <scope>NUCLEOTIDE SEQUENCE [LARGE SCALE GENOMIC DNA]</scope>
    <source>
        <tissue evidence="3">Rhizome</tissue>
    </source>
</reference>
<dbReference type="Pfam" id="PF10033">
    <property type="entry name" value="ATG13"/>
    <property type="match status" value="1"/>
</dbReference>
<evidence type="ECO:0000313" key="4">
    <source>
        <dbReference type="Proteomes" id="UP000734854"/>
    </source>
</evidence>
<gene>
    <name evidence="3" type="ORF">ZIOFF_047868</name>
</gene>
<keyword evidence="4" id="KW-1185">Reference proteome</keyword>
<dbReference type="InterPro" id="IPR018731">
    <property type="entry name" value="Atg13_N"/>
</dbReference>
<dbReference type="GO" id="GO:1990316">
    <property type="term" value="C:Atg1/ULK1 kinase complex"/>
    <property type="evidence" value="ECO:0007669"/>
    <property type="project" value="InterPro"/>
</dbReference>
<dbReference type="PANTHER" id="PTHR13430:SF4">
    <property type="entry name" value="AUTOPHAGY-RELATED PROTEIN 13"/>
    <property type="match status" value="1"/>
</dbReference>
<feature type="domain" description="Autophagy-related protein 13 N-terminal" evidence="2">
    <location>
        <begin position="83"/>
        <end position="199"/>
    </location>
</feature>
<feature type="region of interest" description="Disordered" evidence="1">
    <location>
        <begin position="227"/>
        <end position="406"/>
    </location>
</feature>
<dbReference type="EMBL" id="JACMSC010000013">
    <property type="protein sequence ID" value="KAG6492898.1"/>
    <property type="molecule type" value="Genomic_DNA"/>
</dbReference>
<sequence length="582" mass="64399">MASPSDTDRTEQIIIHFLHKTLHVVLASRIPHIRPAPRPSSGKRDRWFHLDLGDLPAPIAHHGAFMDPLVIDILLTPRRDAAESEAGEAVVERWTAQCVPWPATSHHPHDVGSLQSRTYKKSAILLRSLHSLLRILPSHRIFRMLCSSAQSYNYELGYRASSFAAPFSRAEEADLKKYSFAPVETLFGQLVVSVQYRPSLAAFHLEISSPIAPMIITNYIGSPAAERSRPFPSSMPNWTSRPTTSQNPPKDFRPSAAAAPQFNRPHSWNVAPMAHHPLSSPQDRVCKLGSSPPEHYGRLGPNQLSLSDRKGNLNFDDFRLSPPFSTSTSSSPPTLGSHSLRSRLHMETAPMSIPVLETRKNQTNRSPNLSDPFKSLLPPLSPRSTRPDPSSQESPSKSRSFRKSEGLSGGDIYLNLHMHTAYKGLKDGRDDSGRFSALSSGGSPRYAFSRSSSRFSMQDDLDDTDFSYPFAVDDVDTSDSHTRSPDVKDAEYSSSHKSQQAAVGNLVHMLKTAPPLRQDQSCSSQSSDLNGEISTSSSILSRKTSDALEELQTYQEMKNLLLSKSGAGTKLQESLQEKRNKE</sequence>
<dbReference type="AlphaFoldDB" id="A0A8J5FNQ8"/>
<feature type="compositionally biased region" description="Polar residues" evidence="1">
    <location>
        <begin position="492"/>
        <end position="501"/>
    </location>
</feature>
<evidence type="ECO:0000313" key="3">
    <source>
        <dbReference type="EMBL" id="KAG6492898.1"/>
    </source>
</evidence>
<dbReference type="InterPro" id="IPR040182">
    <property type="entry name" value="ATG13"/>
</dbReference>
<feature type="compositionally biased region" description="Low complexity" evidence="1">
    <location>
        <begin position="518"/>
        <end position="542"/>
    </location>
</feature>
<dbReference type="GO" id="GO:0000423">
    <property type="term" value="P:mitophagy"/>
    <property type="evidence" value="ECO:0007669"/>
    <property type="project" value="TreeGrafter"/>
</dbReference>
<feature type="compositionally biased region" description="Basic and acidic residues" evidence="1">
    <location>
        <begin position="478"/>
        <end position="491"/>
    </location>
</feature>
<dbReference type="GO" id="GO:0000407">
    <property type="term" value="C:phagophore assembly site"/>
    <property type="evidence" value="ECO:0007669"/>
    <property type="project" value="TreeGrafter"/>
</dbReference>
<dbReference type="OrthoDB" id="70161at2759"/>
<evidence type="ECO:0000259" key="2">
    <source>
        <dbReference type="Pfam" id="PF10033"/>
    </source>
</evidence>
<dbReference type="GO" id="GO:0034727">
    <property type="term" value="P:piecemeal microautophagy of the nucleus"/>
    <property type="evidence" value="ECO:0007669"/>
    <property type="project" value="TreeGrafter"/>
</dbReference>
<feature type="region of interest" description="Disordered" evidence="1">
    <location>
        <begin position="516"/>
        <end position="544"/>
    </location>
</feature>
<dbReference type="GO" id="GO:0034497">
    <property type="term" value="P:protein localization to phagophore assembly site"/>
    <property type="evidence" value="ECO:0007669"/>
    <property type="project" value="TreeGrafter"/>
</dbReference>
<feature type="compositionally biased region" description="Polar residues" evidence="1">
    <location>
        <begin position="234"/>
        <end position="248"/>
    </location>
</feature>
<comment type="caution">
    <text evidence="3">The sequence shown here is derived from an EMBL/GenBank/DDBJ whole genome shotgun (WGS) entry which is preliminary data.</text>
</comment>
<feature type="compositionally biased region" description="Basic and acidic residues" evidence="1">
    <location>
        <begin position="307"/>
        <end position="319"/>
    </location>
</feature>
<proteinExistence type="predicted"/>
<dbReference type="GO" id="GO:0005829">
    <property type="term" value="C:cytosol"/>
    <property type="evidence" value="ECO:0007669"/>
    <property type="project" value="TreeGrafter"/>
</dbReference>
<dbReference type="PANTHER" id="PTHR13430">
    <property type="match status" value="1"/>
</dbReference>
<feature type="compositionally biased region" description="Low complexity" evidence="1">
    <location>
        <begin position="369"/>
        <end position="398"/>
    </location>
</feature>
<evidence type="ECO:0000256" key="1">
    <source>
        <dbReference type="SAM" id="MobiDB-lite"/>
    </source>
</evidence>
<name>A0A8J5FNQ8_ZINOF</name>